<reference evidence="9" key="1">
    <citation type="submission" date="2015-09" db="EMBL/GenBank/DDBJ databases">
        <title>Draft Genome Sequences of Two Novel Amoeba-resistant Intranuclear Bacteria, Candidatus Berkiella cookevillensis and Candidatus Berkiella aquae.</title>
        <authorList>
            <person name="Mehari Y.T."/>
            <person name="Arivett B.A."/>
            <person name="Farone A.L."/>
            <person name="Gunderson J.H."/>
            <person name="Farone M.B."/>
        </authorList>
    </citation>
    <scope>NUCLEOTIDE SEQUENCE [LARGE SCALE GENOMIC DNA]</scope>
    <source>
        <strain evidence="9">HT99</strain>
    </source>
</reference>
<organism evidence="9">
    <name type="scientific">Candidatus Berkiella aquae</name>
    <dbReference type="NCBI Taxonomy" id="295108"/>
    <lineage>
        <taxon>Bacteria</taxon>
        <taxon>Pseudomonadati</taxon>
        <taxon>Pseudomonadota</taxon>
        <taxon>Gammaproteobacteria</taxon>
        <taxon>Candidatus Berkiellales</taxon>
        <taxon>Candidatus Berkiellaceae</taxon>
        <taxon>Candidatus Berkiella</taxon>
    </lineage>
</organism>
<comment type="function">
    <text evidence="7">Possible subunit of a heme lyase.</text>
</comment>
<evidence type="ECO:0000313" key="11">
    <source>
        <dbReference type="Proteomes" id="UP000051497"/>
    </source>
</evidence>
<name>A0A0Q9YL77_9GAMM</name>
<dbReference type="GO" id="GO:0017004">
    <property type="term" value="P:cytochrome complex assembly"/>
    <property type="evidence" value="ECO:0007669"/>
    <property type="project" value="UniProtKB-KW"/>
</dbReference>
<keyword evidence="11" id="KW-1185">Reference proteome</keyword>
<dbReference type="Gene3D" id="1.10.8.640">
    <property type="entry name" value="Cytochrome C biogenesis protein"/>
    <property type="match status" value="1"/>
</dbReference>
<dbReference type="Pfam" id="PF03918">
    <property type="entry name" value="CcmH"/>
    <property type="match status" value="1"/>
</dbReference>
<dbReference type="InterPro" id="IPR038297">
    <property type="entry name" value="CcmH/CycL/NrfF/Ccl2_sf"/>
</dbReference>
<evidence type="ECO:0000256" key="1">
    <source>
        <dbReference type="ARBA" id="ARBA00010342"/>
    </source>
</evidence>
<dbReference type="InterPro" id="IPR051263">
    <property type="entry name" value="C-type_cytochrome_biogenesis"/>
</dbReference>
<feature type="chain" id="PRO_5043073460" description="Cytochrome c-type biogenesis protein" evidence="7">
    <location>
        <begin position="24"/>
        <end position="130"/>
    </location>
</feature>
<proteinExistence type="inferred from homology"/>
<evidence type="ECO:0000259" key="8">
    <source>
        <dbReference type="Pfam" id="PF03918"/>
    </source>
</evidence>
<keyword evidence="2 7" id="KW-0349">Heme</keyword>
<dbReference type="STRING" id="295108.HT99x_01214"/>
<comment type="similarity">
    <text evidence="1 7">Belongs to the CcmH/CycL/Ccl2/NrfF family.</text>
</comment>
<keyword evidence="4 7" id="KW-0732">Signal</keyword>
<protein>
    <recommendedName>
        <fullName evidence="7">Cytochrome c-type biogenesis protein</fullName>
    </recommendedName>
</protein>
<evidence type="ECO:0000256" key="7">
    <source>
        <dbReference type="RuleBase" id="RU364112"/>
    </source>
</evidence>
<gene>
    <name evidence="9" type="primary">ccmH</name>
    <name evidence="10" type="ORF">HT99x_008095</name>
    <name evidence="9" type="ORF">HT99x_01214</name>
</gene>
<evidence type="ECO:0000256" key="5">
    <source>
        <dbReference type="ARBA" id="ARBA00022748"/>
    </source>
</evidence>
<sequence length="130" mass="14703">MIGRLKLGAMVLCLLLTTGQGMAQETLTFETPQQAQTFQVLVKEFRCVTCPNQSIADSHAPVATAMREDVYRRLQAGESADSIRAYLLERYGDYVSYRPRMKLATWFLWTGPFILLGFGLLGYRQRVTTS</sequence>
<dbReference type="OrthoDB" id="9804975at2"/>
<keyword evidence="3 7" id="KW-0479">Metal-binding</keyword>
<comment type="caution">
    <text evidence="9">The sequence shown here is derived from an EMBL/GenBank/DDBJ whole genome shotgun (WGS) entry which is preliminary data.</text>
</comment>
<dbReference type="CDD" id="cd16378">
    <property type="entry name" value="CcmH_N"/>
    <property type="match status" value="1"/>
</dbReference>
<dbReference type="InterPro" id="IPR005616">
    <property type="entry name" value="CcmH/CycL/Ccl2/NrfF_N"/>
</dbReference>
<keyword evidence="7" id="KW-0812">Transmembrane</keyword>
<keyword evidence="7" id="KW-0472">Membrane</keyword>
<reference evidence="10" key="2">
    <citation type="journal article" date="2016" name="Genome Announc.">
        <title>Draft Genome Sequences of Two Novel Amoeba-Resistant Intranuclear Bacteria, 'Candidatus Berkiella cookevillensis' and 'Candidatus Berkiella aquae'.</title>
        <authorList>
            <person name="Mehari Y.T."/>
            <person name="Arivett B.A."/>
            <person name="Farone A.L."/>
            <person name="Gunderson J.H."/>
            <person name="Farone M.B."/>
        </authorList>
    </citation>
    <scope>NUCLEOTIDE SEQUENCE</scope>
    <source>
        <strain evidence="10">HT99</strain>
    </source>
</reference>
<reference evidence="10" key="3">
    <citation type="submission" date="2021-06" db="EMBL/GenBank/DDBJ databases">
        <title>Genomic Description and Analysis of Intracellular Bacteria, Candidatus Berkiella cookevillensis and Candidatus Berkiella aquae.</title>
        <authorList>
            <person name="Kidane D.T."/>
            <person name="Mehari Y.T."/>
            <person name="Rice F.C."/>
            <person name="Arivett B.A."/>
            <person name="Farone A.L."/>
            <person name="Berk S.G."/>
            <person name="Farone M.B."/>
        </authorList>
    </citation>
    <scope>NUCLEOTIDE SEQUENCE</scope>
    <source>
        <strain evidence="10">HT99</strain>
    </source>
</reference>
<evidence type="ECO:0000256" key="2">
    <source>
        <dbReference type="ARBA" id="ARBA00022617"/>
    </source>
</evidence>
<feature type="transmembrane region" description="Helical" evidence="7">
    <location>
        <begin position="103"/>
        <end position="123"/>
    </location>
</feature>
<dbReference type="RefSeq" id="WP_075065849.1">
    <property type="nucleotide sequence ID" value="NZ_LKAJ02000001.1"/>
</dbReference>
<dbReference type="GO" id="GO:0046872">
    <property type="term" value="F:metal ion binding"/>
    <property type="evidence" value="ECO:0007669"/>
    <property type="project" value="UniProtKB-KW"/>
</dbReference>
<dbReference type="GO" id="GO:0005886">
    <property type="term" value="C:plasma membrane"/>
    <property type="evidence" value="ECO:0007669"/>
    <property type="project" value="TreeGrafter"/>
</dbReference>
<evidence type="ECO:0000256" key="6">
    <source>
        <dbReference type="ARBA" id="ARBA00023004"/>
    </source>
</evidence>
<feature type="signal peptide" evidence="7">
    <location>
        <begin position="1"/>
        <end position="23"/>
    </location>
</feature>
<keyword evidence="6 7" id="KW-0408">Iron</keyword>
<keyword evidence="7" id="KW-1133">Transmembrane helix</keyword>
<evidence type="ECO:0000256" key="4">
    <source>
        <dbReference type="ARBA" id="ARBA00022729"/>
    </source>
</evidence>
<feature type="domain" description="CcmH/CycL/Ccl2/NrfF N-terminal" evidence="8">
    <location>
        <begin position="11"/>
        <end position="124"/>
    </location>
</feature>
<dbReference type="PANTHER" id="PTHR47870:SF1">
    <property type="entry name" value="CYTOCHROME C-TYPE BIOGENESIS PROTEIN CCMH"/>
    <property type="match status" value="1"/>
</dbReference>
<dbReference type="EMBL" id="LKAJ01000004">
    <property type="protein sequence ID" value="KRG21462.1"/>
    <property type="molecule type" value="Genomic_DNA"/>
</dbReference>
<evidence type="ECO:0000256" key="3">
    <source>
        <dbReference type="ARBA" id="ARBA00022723"/>
    </source>
</evidence>
<keyword evidence="5" id="KW-0201">Cytochrome c-type biogenesis</keyword>
<evidence type="ECO:0000313" key="9">
    <source>
        <dbReference type="EMBL" id="KRG21462.1"/>
    </source>
</evidence>
<dbReference type="EMBL" id="LKAJ02000001">
    <property type="protein sequence ID" value="MCS5711394.1"/>
    <property type="molecule type" value="Genomic_DNA"/>
</dbReference>
<evidence type="ECO:0000313" key="10">
    <source>
        <dbReference type="EMBL" id="MCS5711394.1"/>
    </source>
</evidence>
<dbReference type="FunFam" id="1.10.8.640:FF:000001">
    <property type="entry name" value="Cytochrome c-type biogenesis protein"/>
    <property type="match status" value="1"/>
</dbReference>
<dbReference type="AlphaFoldDB" id="A0A0Q9YL77"/>
<dbReference type="Proteomes" id="UP000051497">
    <property type="component" value="Unassembled WGS sequence"/>
</dbReference>
<dbReference type="PANTHER" id="PTHR47870">
    <property type="entry name" value="CYTOCHROME C-TYPE BIOGENESIS PROTEIN CCMH"/>
    <property type="match status" value="1"/>
</dbReference>
<accession>A0A0Q9YL77</accession>